<evidence type="ECO:0000256" key="2">
    <source>
        <dbReference type="SAM" id="Phobius"/>
    </source>
</evidence>
<keyword evidence="4" id="KW-1185">Reference proteome</keyword>
<feature type="coiled-coil region" evidence="1">
    <location>
        <begin position="94"/>
        <end position="122"/>
    </location>
</feature>
<gene>
    <name evidence="3" type="ORF">NJU99_06090</name>
</gene>
<dbReference type="EMBL" id="CP100595">
    <property type="protein sequence ID" value="UTJ07661.1"/>
    <property type="molecule type" value="Genomic_DNA"/>
</dbReference>
<keyword evidence="1" id="KW-0175">Coiled coil</keyword>
<evidence type="ECO:0000256" key="1">
    <source>
        <dbReference type="SAM" id="Coils"/>
    </source>
</evidence>
<name>A0ABY5EA46_9BACT</name>
<accession>A0ABY5EA46</accession>
<sequence length="392" mass="45125">MSFLENLKEFFTIAKQTNFDLAQVYAQTPNGVYSTGLVLLVILLVVLFFIRRSIKISSAVKLASQIQNSKDINEYNEKLDKLAAELPKRGLKVAQTLNAQKNEILEKELELLEELNIKEKIDKYTQIASKYELIAKNSKKYAMNELTSYYDQTAKKLLEVNLIEDINTYSKNAAFNENDLEFVNSIVKYANTTPNPDEILNSVIKEINSYSYAYNLDLVKFTKALTKDESKQVYENCTNNLELVLTSGEHKVSEIVLSYLLEENKEDVYNYISTLENKTYLEDLYHNLFAKKDDIDLDLAFVANETKTNVDYASFIDKKITDNWKDLKLMKHIIKAPRVLETIGHVSYRSVLERIEKLETQEENNKTILEALQTARRAEALAKEAKDIARSK</sequence>
<keyword evidence="2" id="KW-0472">Membrane</keyword>
<reference evidence="3" key="1">
    <citation type="submission" date="2022-07" db="EMBL/GenBank/DDBJ databases">
        <title>Arcobacter roscoffensis sp. nov., a marine bacterium isolated from coastal seawater collected from Roscoff, France.</title>
        <authorList>
            <person name="Pascual J."/>
            <person name="Lepeaux C."/>
            <person name="Methner A."/>
            <person name="Overmann J."/>
        </authorList>
    </citation>
    <scope>NUCLEOTIDE SEQUENCE</scope>
    <source>
        <strain evidence="3">ARW1-2F2</strain>
    </source>
</reference>
<evidence type="ECO:0000313" key="4">
    <source>
        <dbReference type="Proteomes" id="UP001060012"/>
    </source>
</evidence>
<dbReference type="RefSeq" id="WP_254577835.1">
    <property type="nucleotide sequence ID" value="NZ_CP100595.1"/>
</dbReference>
<protein>
    <submittedName>
        <fullName evidence="3">Uncharacterized protein</fullName>
    </submittedName>
</protein>
<feature type="transmembrane region" description="Helical" evidence="2">
    <location>
        <begin position="31"/>
        <end position="50"/>
    </location>
</feature>
<evidence type="ECO:0000313" key="3">
    <source>
        <dbReference type="EMBL" id="UTJ07661.1"/>
    </source>
</evidence>
<organism evidence="3 4">
    <name type="scientific">Arcobacter roscoffensis</name>
    <dbReference type="NCBI Taxonomy" id="2961520"/>
    <lineage>
        <taxon>Bacteria</taxon>
        <taxon>Pseudomonadati</taxon>
        <taxon>Campylobacterota</taxon>
        <taxon>Epsilonproteobacteria</taxon>
        <taxon>Campylobacterales</taxon>
        <taxon>Arcobacteraceae</taxon>
        <taxon>Arcobacter</taxon>
    </lineage>
</organism>
<dbReference type="Proteomes" id="UP001060012">
    <property type="component" value="Chromosome"/>
</dbReference>
<keyword evidence="2" id="KW-1133">Transmembrane helix</keyword>
<keyword evidence="2" id="KW-0812">Transmembrane</keyword>
<proteinExistence type="predicted"/>